<dbReference type="Proteomes" id="UP001596043">
    <property type="component" value="Unassembled WGS sequence"/>
</dbReference>
<comment type="caution">
    <text evidence="1">The sequence shown here is derived from an EMBL/GenBank/DDBJ whole genome shotgun (WGS) entry which is preliminary data.</text>
</comment>
<dbReference type="RefSeq" id="WP_379977703.1">
    <property type="nucleotide sequence ID" value="NZ_JBHSFV010000002.1"/>
</dbReference>
<accession>A0ABV9HW04</accession>
<name>A0ABV9HW04_9FLAO</name>
<evidence type="ECO:0000313" key="2">
    <source>
        <dbReference type="Proteomes" id="UP001596043"/>
    </source>
</evidence>
<evidence type="ECO:0000313" key="1">
    <source>
        <dbReference type="EMBL" id="MFC4633496.1"/>
    </source>
</evidence>
<proteinExistence type="predicted"/>
<sequence>MKTIVKNNWKLITGIVLVILVVSSYLLSTNQLQTTNTIPDILEQENKELSALNIQLDTRIKDLKIQAGNLQGIIDQKDQEIYHLKTVLDENINRINNYSIPQLEQFFARLKTDSLPH</sequence>
<organism evidence="1 2">
    <name type="scientific">Dokdonia ponticola</name>
    <dbReference type="NCBI Taxonomy" id="2041041"/>
    <lineage>
        <taxon>Bacteria</taxon>
        <taxon>Pseudomonadati</taxon>
        <taxon>Bacteroidota</taxon>
        <taxon>Flavobacteriia</taxon>
        <taxon>Flavobacteriales</taxon>
        <taxon>Flavobacteriaceae</taxon>
        <taxon>Dokdonia</taxon>
    </lineage>
</organism>
<reference evidence="2" key="1">
    <citation type="journal article" date="2019" name="Int. J. Syst. Evol. Microbiol.">
        <title>The Global Catalogue of Microorganisms (GCM) 10K type strain sequencing project: providing services to taxonomists for standard genome sequencing and annotation.</title>
        <authorList>
            <consortium name="The Broad Institute Genomics Platform"/>
            <consortium name="The Broad Institute Genome Sequencing Center for Infectious Disease"/>
            <person name="Wu L."/>
            <person name="Ma J."/>
        </authorList>
    </citation>
    <scope>NUCLEOTIDE SEQUENCE [LARGE SCALE GENOMIC DNA]</scope>
    <source>
        <strain evidence="2">YJ-61-S</strain>
    </source>
</reference>
<gene>
    <name evidence="1" type="ORF">ACFO3O_06235</name>
</gene>
<protein>
    <submittedName>
        <fullName evidence="1">Uncharacterized protein</fullName>
    </submittedName>
</protein>
<dbReference type="EMBL" id="JBHSFV010000002">
    <property type="protein sequence ID" value="MFC4633496.1"/>
    <property type="molecule type" value="Genomic_DNA"/>
</dbReference>
<keyword evidence="2" id="KW-1185">Reference proteome</keyword>